<accession>A0A1R2AWX0</accession>
<name>A0A1R2AWX0_9CILI</name>
<evidence type="ECO:0000313" key="2">
    <source>
        <dbReference type="Proteomes" id="UP000187209"/>
    </source>
</evidence>
<gene>
    <name evidence="1" type="ORF">SteCoe_33527</name>
</gene>
<proteinExistence type="predicted"/>
<comment type="caution">
    <text evidence="1">The sequence shown here is derived from an EMBL/GenBank/DDBJ whole genome shotgun (WGS) entry which is preliminary data.</text>
</comment>
<dbReference type="Proteomes" id="UP000187209">
    <property type="component" value="Unassembled WGS sequence"/>
</dbReference>
<keyword evidence="2" id="KW-1185">Reference proteome</keyword>
<dbReference type="AlphaFoldDB" id="A0A1R2AWX0"/>
<evidence type="ECO:0000313" key="1">
    <source>
        <dbReference type="EMBL" id="OMJ68890.1"/>
    </source>
</evidence>
<organism evidence="1 2">
    <name type="scientific">Stentor coeruleus</name>
    <dbReference type="NCBI Taxonomy" id="5963"/>
    <lineage>
        <taxon>Eukaryota</taxon>
        <taxon>Sar</taxon>
        <taxon>Alveolata</taxon>
        <taxon>Ciliophora</taxon>
        <taxon>Postciliodesmatophora</taxon>
        <taxon>Heterotrichea</taxon>
        <taxon>Heterotrichida</taxon>
        <taxon>Stentoridae</taxon>
        <taxon>Stentor</taxon>
    </lineage>
</organism>
<protein>
    <submittedName>
        <fullName evidence="1">Uncharacterized protein</fullName>
    </submittedName>
</protein>
<sequence length="115" mass="13387">MKKTHKKKEFKAEKAEKNIEDEIICISKPAAIQIPFRVSDKRKIYSSQSARTHKDIDFTPCKITRNYVFSSIDTRKKQNELHVLIPLDKLIEHSNESQISSLSSSLLTRLPRYVK</sequence>
<reference evidence="1 2" key="1">
    <citation type="submission" date="2016-11" db="EMBL/GenBank/DDBJ databases">
        <title>The macronuclear genome of Stentor coeruleus: a giant cell with tiny introns.</title>
        <authorList>
            <person name="Slabodnick M."/>
            <person name="Ruby J.G."/>
            <person name="Reiff S.B."/>
            <person name="Swart E.C."/>
            <person name="Gosai S."/>
            <person name="Prabakaran S."/>
            <person name="Witkowska E."/>
            <person name="Larue G.E."/>
            <person name="Fisher S."/>
            <person name="Freeman R.M."/>
            <person name="Gunawardena J."/>
            <person name="Chu W."/>
            <person name="Stover N.A."/>
            <person name="Gregory B.D."/>
            <person name="Nowacki M."/>
            <person name="Derisi J."/>
            <person name="Roy S.W."/>
            <person name="Marshall W.F."/>
            <person name="Sood P."/>
        </authorList>
    </citation>
    <scope>NUCLEOTIDE SEQUENCE [LARGE SCALE GENOMIC DNA]</scope>
    <source>
        <strain evidence="1">WM001</strain>
    </source>
</reference>
<dbReference type="EMBL" id="MPUH01001267">
    <property type="protein sequence ID" value="OMJ68890.1"/>
    <property type="molecule type" value="Genomic_DNA"/>
</dbReference>